<dbReference type="Proteomes" id="UP001283361">
    <property type="component" value="Unassembled WGS sequence"/>
</dbReference>
<dbReference type="AlphaFoldDB" id="A0AAE1DBY3"/>
<keyword evidence="2" id="KW-1185">Reference proteome</keyword>
<proteinExistence type="predicted"/>
<gene>
    <name evidence="1" type="ORF">RRG08_016834</name>
</gene>
<sequence length="141" mass="14932">MAALLKPTQIDSKSYKFDRKSGLKNDTYAHVTGSTNRLMVSVASPPETGRERSVLWPAVLGSYRSVTRNQHVGGGGRAALCSPPERIICVSPLSPHVQSASLMKLTATSSTPVEPGWTQVGLRLDGAVIVEPLDTGVSACT</sequence>
<name>A0AAE1DBY3_9GAST</name>
<comment type="caution">
    <text evidence="1">The sequence shown here is derived from an EMBL/GenBank/DDBJ whole genome shotgun (WGS) entry which is preliminary data.</text>
</comment>
<reference evidence="1" key="1">
    <citation type="journal article" date="2023" name="G3 (Bethesda)">
        <title>A reference genome for the long-term kleptoplast-retaining sea slug Elysia crispata morphotype clarki.</title>
        <authorList>
            <person name="Eastman K.E."/>
            <person name="Pendleton A.L."/>
            <person name="Shaikh M.A."/>
            <person name="Suttiyut T."/>
            <person name="Ogas R."/>
            <person name="Tomko P."/>
            <person name="Gavelis G."/>
            <person name="Widhalm J.R."/>
            <person name="Wisecaver J.H."/>
        </authorList>
    </citation>
    <scope>NUCLEOTIDE SEQUENCE</scope>
    <source>
        <strain evidence="1">ECLA1</strain>
    </source>
</reference>
<organism evidence="1 2">
    <name type="scientific">Elysia crispata</name>
    <name type="common">lettuce slug</name>
    <dbReference type="NCBI Taxonomy" id="231223"/>
    <lineage>
        <taxon>Eukaryota</taxon>
        <taxon>Metazoa</taxon>
        <taxon>Spiralia</taxon>
        <taxon>Lophotrochozoa</taxon>
        <taxon>Mollusca</taxon>
        <taxon>Gastropoda</taxon>
        <taxon>Heterobranchia</taxon>
        <taxon>Euthyneura</taxon>
        <taxon>Panpulmonata</taxon>
        <taxon>Sacoglossa</taxon>
        <taxon>Placobranchoidea</taxon>
        <taxon>Plakobranchidae</taxon>
        <taxon>Elysia</taxon>
    </lineage>
</organism>
<accession>A0AAE1DBY3</accession>
<protein>
    <submittedName>
        <fullName evidence="1">Uncharacterized protein</fullName>
    </submittedName>
</protein>
<dbReference type="EMBL" id="JAWDGP010004391">
    <property type="protein sequence ID" value="KAK3764807.1"/>
    <property type="molecule type" value="Genomic_DNA"/>
</dbReference>
<evidence type="ECO:0000313" key="1">
    <source>
        <dbReference type="EMBL" id="KAK3764807.1"/>
    </source>
</evidence>
<evidence type="ECO:0000313" key="2">
    <source>
        <dbReference type="Proteomes" id="UP001283361"/>
    </source>
</evidence>